<keyword evidence="2" id="KW-1185">Reference proteome</keyword>
<organism evidence="1 2">
    <name type="scientific">Smallanthus sonchifolius</name>
    <dbReference type="NCBI Taxonomy" id="185202"/>
    <lineage>
        <taxon>Eukaryota</taxon>
        <taxon>Viridiplantae</taxon>
        <taxon>Streptophyta</taxon>
        <taxon>Embryophyta</taxon>
        <taxon>Tracheophyta</taxon>
        <taxon>Spermatophyta</taxon>
        <taxon>Magnoliopsida</taxon>
        <taxon>eudicotyledons</taxon>
        <taxon>Gunneridae</taxon>
        <taxon>Pentapetalae</taxon>
        <taxon>asterids</taxon>
        <taxon>campanulids</taxon>
        <taxon>Asterales</taxon>
        <taxon>Asteraceae</taxon>
        <taxon>Asteroideae</taxon>
        <taxon>Heliantheae alliance</taxon>
        <taxon>Millerieae</taxon>
        <taxon>Smallanthus</taxon>
    </lineage>
</organism>
<reference evidence="2" key="1">
    <citation type="journal article" date="2022" name="Mol. Ecol. Resour.">
        <title>The genomes of chicory, endive, great burdock and yacon provide insights into Asteraceae palaeo-polyploidization history and plant inulin production.</title>
        <authorList>
            <person name="Fan W."/>
            <person name="Wang S."/>
            <person name="Wang H."/>
            <person name="Wang A."/>
            <person name="Jiang F."/>
            <person name="Liu H."/>
            <person name="Zhao H."/>
            <person name="Xu D."/>
            <person name="Zhang Y."/>
        </authorList>
    </citation>
    <scope>NUCLEOTIDE SEQUENCE [LARGE SCALE GENOMIC DNA]</scope>
    <source>
        <strain evidence="2">cv. Yunnan</strain>
    </source>
</reference>
<proteinExistence type="predicted"/>
<name>A0ACB9J829_9ASTR</name>
<comment type="caution">
    <text evidence="1">The sequence shown here is derived from an EMBL/GenBank/DDBJ whole genome shotgun (WGS) entry which is preliminary data.</text>
</comment>
<dbReference type="EMBL" id="CM042022">
    <property type="protein sequence ID" value="KAI3816287.1"/>
    <property type="molecule type" value="Genomic_DNA"/>
</dbReference>
<evidence type="ECO:0000313" key="1">
    <source>
        <dbReference type="EMBL" id="KAI3816287.1"/>
    </source>
</evidence>
<gene>
    <name evidence="1" type="ORF">L1987_15980</name>
</gene>
<reference evidence="1 2" key="2">
    <citation type="journal article" date="2022" name="Mol. Ecol. Resour.">
        <title>The genomes of chicory, endive, great burdock and yacon provide insights into Asteraceae paleo-polyploidization history and plant inulin production.</title>
        <authorList>
            <person name="Fan W."/>
            <person name="Wang S."/>
            <person name="Wang H."/>
            <person name="Wang A."/>
            <person name="Jiang F."/>
            <person name="Liu H."/>
            <person name="Zhao H."/>
            <person name="Xu D."/>
            <person name="Zhang Y."/>
        </authorList>
    </citation>
    <scope>NUCLEOTIDE SEQUENCE [LARGE SCALE GENOMIC DNA]</scope>
    <source>
        <strain evidence="2">cv. Yunnan</strain>
        <tissue evidence="1">Leaves</tissue>
    </source>
</reference>
<dbReference type="Proteomes" id="UP001056120">
    <property type="component" value="Linkage Group LG05"/>
</dbReference>
<sequence>MLGEILYVFRRLLFANSLLSIMQTPLDETRQDEMLIIGCQTLFDFVICQVDPYLCLIEDCKLTVGPGSGNISFGSKEDDKYALKSLSEIKFSEEQSMESLAATIVNPLDPFSINLIFFYILPV</sequence>
<protein>
    <submittedName>
        <fullName evidence="1">Uncharacterized protein</fullName>
    </submittedName>
</protein>
<accession>A0ACB9J829</accession>
<evidence type="ECO:0000313" key="2">
    <source>
        <dbReference type="Proteomes" id="UP001056120"/>
    </source>
</evidence>